<name>A0A4R3T0Q4_9FIRM</name>
<dbReference type="InterPro" id="IPR036390">
    <property type="entry name" value="WH_DNA-bd_sf"/>
</dbReference>
<gene>
    <name evidence="6" type="ORF">EDD61_1232</name>
</gene>
<dbReference type="InterPro" id="IPR036388">
    <property type="entry name" value="WH-like_DNA-bd_sf"/>
</dbReference>
<dbReference type="PANTHER" id="PTHR30126">
    <property type="entry name" value="HTH-TYPE TRANSCRIPTIONAL REGULATOR"/>
    <property type="match status" value="1"/>
</dbReference>
<evidence type="ECO:0000256" key="1">
    <source>
        <dbReference type="ARBA" id="ARBA00009437"/>
    </source>
</evidence>
<dbReference type="Gene3D" id="3.40.190.10">
    <property type="entry name" value="Periplasmic binding protein-like II"/>
    <property type="match status" value="2"/>
</dbReference>
<dbReference type="SUPFAM" id="SSF46785">
    <property type="entry name" value="Winged helix' DNA-binding domain"/>
    <property type="match status" value="1"/>
</dbReference>
<dbReference type="PRINTS" id="PR00039">
    <property type="entry name" value="HTHLYSR"/>
</dbReference>
<keyword evidence="7" id="KW-1185">Reference proteome</keyword>
<accession>A0A4R3T0Q4</accession>
<evidence type="ECO:0000313" key="6">
    <source>
        <dbReference type="EMBL" id="TCU54712.1"/>
    </source>
</evidence>
<comment type="similarity">
    <text evidence="1">Belongs to the LysR transcriptional regulatory family.</text>
</comment>
<dbReference type="RefSeq" id="WP_008690654.1">
    <property type="nucleotide sequence ID" value="NZ_AP024510.1"/>
</dbReference>
<feature type="domain" description="HTH lysR-type" evidence="5">
    <location>
        <begin position="1"/>
        <end position="58"/>
    </location>
</feature>
<reference evidence="6 7" key="1">
    <citation type="submission" date="2019-03" db="EMBL/GenBank/DDBJ databases">
        <title>Genomic Encyclopedia of Type Strains, Phase IV (KMG-IV): sequencing the most valuable type-strain genomes for metagenomic binning, comparative biology and taxonomic classification.</title>
        <authorList>
            <person name="Goeker M."/>
        </authorList>
    </citation>
    <scope>NUCLEOTIDE SEQUENCE [LARGE SCALE GENOMIC DNA]</scope>
    <source>
        <strain evidence="6 7">DSM 29481</strain>
    </source>
</reference>
<dbReference type="EMBL" id="SMBP01000023">
    <property type="protein sequence ID" value="TCU54712.1"/>
    <property type="molecule type" value="Genomic_DNA"/>
</dbReference>
<dbReference type="Proteomes" id="UP000295773">
    <property type="component" value="Unassembled WGS sequence"/>
</dbReference>
<dbReference type="InterPro" id="IPR000847">
    <property type="entry name" value="LysR_HTH_N"/>
</dbReference>
<proteinExistence type="inferred from homology"/>
<evidence type="ECO:0000256" key="3">
    <source>
        <dbReference type="ARBA" id="ARBA00023125"/>
    </source>
</evidence>
<dbReference type="GO" id="GO:0000976">
    <property type="term" value="F:transcription cis-regulatory region binding"/>
    <property type="evidence" value="ECO:0007669"/>
    <property type="project" value="TreeGrafter"/>
</dbReference>
<evidence type="ECO:0000256" key="2">
    <source>
        <dbReference type="ARBA" id="ARBA00023015"/>
    </source>
</evidence>
<dbReference type="SUPFAM" id="SSF53850">
    <property type="entry name" value="Periplasmic binding protein-like II"/>
    <property type="match status" value="1"/>
</dbReference>
<evidence type="ECO:0000259" key="5">
    <source>
        <dbReference type="PROSITE" id="PS50931"/>
    </source>
</evidence>
<dbReference type="GeneID" id="73796779"/>
<dbReference type="Gene3D" id="1.10.10.10">
    <property type="entry name" value="Winged helix-like DNA-binding domain superfamily/Winged helix DNA-binding domain"/>
    <property type="match status" value="1"/>
</dbReference>
<dbReference type="PROSITE" id="PS50931">
    <property type="entry name" value="HTH_LYSR"/>
    <property type="match status" value="1"/>
</dbReference>
<dbReference type="AlphaFoldDB" id="A0A4R3T0Q4"/>
<evidence type="ECO:0000313" key="7">
    <source>
        <dbReference type="Proteomes" id="UP000295773"/>
    </source>
</evidence>
<keyword evidence="3 6" id="KW-0238">DNA-binding</keyword>
<dbReference type="InterPro" id="IPR005119">
    <property type="entry name" value="LysR_subst-bd"/>
</dbReference>
<dbReference type="GO" id="GO:0003700">
    <property type="term" value="F:DNA-binding transcription factor activity"/>
    <property type="evidence" value="ECO:0007669"/>
    <property type="project" value="InterPro"/>
</dbReference>
<organism evidence="6 7">
    <name type="scientific">Longicatena caecimuris</name>
    <dbReference type="NCBI Taxonomy" id="1796635"/>
    <lineage>
        <taxon>Bacteria</taxon>
        <taxon>Bacillati</taxon>
        <taxon>Bacillota</taxon>
        <taxon>Erysipelotrichia</taxon>
        <taxon>Erysipelotrichales</taxon>
        <taxon>Erysipelotrichaceae</taxon>
        <taxon>Longicatena</taxon>
    </lineage>
</organism>
<dbReference type="Pfam" id="PF00126">
    <property type="entry name" value="HTH_1"/>
    <property type="match status" value="1"/>
</dbReference>
<dbReference type="PANTHER" id="PTHR30126:SF91">
    <property type="entry name" value="LYSR FAMILY TRANSCRIPTIONAL REGULATOR"/>
    <property type="match status" value="1"/>
</dbReference>
<evidence type="ECO:0000256" key="4">
    <source>
        <dbReference type="ARBA" id="ARBA00023163"/>
    </source>
</evidence>
<dbReference type="Pfam" id="PF03466">
    <property type="entry name" value="LysR_substrate"/>
    <property type="match status" value="1"/>
</dbReference>
<sequence length="297" mass="33794">MLDFRMQTFLTVCEEMNYTKAAERLHITQPAVSQHIHYLEQHYGCALFTFTGKKLNLTNAGKLLLNAMQTQQHDETRLMIKMKQPTEAPLAIGATLSVAEGLLQDAFASYLKQHPNRSITLTIDNTKTLLKSIDQGKLDVAFVEGYYAKDAYDAICYRKEPFLAVCAPSFPHWQSLTTLEDLLTCPLLLREEGSGSRAILERYLAEQNIAIHDFTAYTEIGSVHLIKELAVKGCGITFLYENTAKREIAEGSLVILPLKGMPLHHDITFLWRKHSQFADDYRRLLEEFQKGECLYTK</sequence>
<protein>
    <submittedName>
        <fullName evidence="6">DNA-binding transcriptional LysR family regulator</fullName>
    </submittedName>
</protein>
<keyword evidence="4" id="KW-0804">Transcription</keyword>
<keyword evidence="2" id="KW-0805">Transcription regulation</keyword>
<comment type="caution">
    <text evidence="6">The sequence shown here is derived from an EMBL/GenBank/DDBJ whole genome shotgun (WGS) entry which is preliminary data.</text>
</comment>